<keyword evidence="1" id="KW-1133">Transmembrane helix</keyword>
<keyword evidence="1" id="KW-0812">Transmembrane</keyword>
<reference evidence="2 3" key="1">
    <citation type="submission" date="2012-10" db="EMBL/GenBank/DDBJ databases">
        <authorList>
            <person name="Harkins D.M."/>
            <person name="Durkin A.S."/>
            <person name="Brinkac L.M."/>
            <person name="Haft D.H."/>
            <person name="Selengut J.D."/>
            <person name="Sanka R."/>
            <person name="DePew J."/>
            <person name="Purushe J."/>
            <person name="Whelen A.C."/>
            <person name="Vinetz J.M."/>
            <person name="Sutton G.G."/>
            <person name="Nierman W.C."/>
            <person name="Fouts D.E."/>
        </authorList>
    </citation>
    <scope>NUCLEOTIDE SEQUENCE [LARGE SCALE GENOMIC DNA]</scope>
    <source>
        <strain evidence="2 3">2006001853</strain>
    </source>
</reference>
<evidence type="ECO:0000256" key="1">
    <source>
        <dbReference type="SAM" id="Phobius"/>
    </source>
</evidence>
<evidence type="ECO:0000313" key="3">
    <source>
        <dbReference type="Proteomes" id="UP000001338"/>
    </source>
</evidence>
<evidence type="ECO:0000313" key="2">
    <source>
        <dbReference type="EMBL" id="EKR63705.1"/>
    </source>
</evidence>
<accession>A0A828YYR4</accession>
<dbReference type="EMBL" id="AFLV02000057">
    <property type="protein sequence ID" value="EKR63705.1"/>
    <property type="molecule type" value="Genomic_DNA"/>
</dbReference>
<dbReference type="Proteomes" id="UP000001338">
    <property type="component" value="Unassembled WGS sequence"/>
</dbReference>
<gene>
    <name evidence="2" type="ORF">LEP1GSC036_4572</name>
</gene>
<comment type="caution">
    <text evidence="2">The sequence shown here is derived from an EMBL/GenBank/DDBJ whole genome shotgun (WGS) entry which is preliminary data.</text>
</comment>
<protein>
    <submittedName>
        <fullName evidence="2">Uncharacterized protein</fullName>
    </submittedName>
</protein>
<keyword evidence="1" id="KW-0472">Membrane</keyword>
<organism evidence="2 3">
    <name type="scientific">Leptospira weilii str. 2006001853</name>
    <dbReference type="NCBI Taxonomy" id="1001589"/>
    <lineage>
        <taxon>Bacteria</taxon>
        <taxon>Pseudomonadati</taxon>
        <taxon>Spirochaetota</taxon>
        <taxon>Spirochaetia</taxon>
        <taxon>Leptospirales</taxon>
        <taxon>Leptospiraceae</taxon>
        <taxon>Leptospira</taxon>
    </lineage>
</organism>
<proteinExistence type="predicted"/>
<dbReference type="AlphaFoldDB" id="A0A828YYR4"/>
<name>A0A828YYR4_9LEPT</name>
<sequence length="91" mass="10509">MQVTSLILVGIFEKYQFLILMIPKAFLIAGKVMIGARCFSFRKTRGGPELTSLYIIFAFLNRLFADNLRESSVLKFLEQALKRTDFRWVGL</sequence>
<feature type="transmembrane region" description="Helical" evidence="1">
    <location>
        <begin position="15"/>
        <end position="34"/>
    </location>
</feature>